<dbReference type="InterPro" id="IPR002172">
    <property type="entry name" value="LDrepeatLR_classA_rpt"/>
</dbReference>
<sequence length="1048" mass="121452">MTLQNKMALFCVKNVTNCDRVYDCLDRSDENNCIYYGSSNSSTESTDFTLFGLNAIQWTFSILAIGIPVVILINRGIQKIILTCGLVDETYEGDSISIDDAVPVTDNSKRDELNRVLDFIVYIDNALDEPESLDKERLYEIFADIHDSPLWLQNIRAFFEILNLLCESDERKIVSFCSLFREMEMLYHEDNVLHMDLCLKNNLGYHFSALFYWNAEPPAIRNFYLKCIPWKCYSIINSQWWKVTKMFLGLIIETLGHFIDLIGDWILFFLLWNILSDYHNGVVPWREMDGQILLFYGFILFFPDFVLSGIYFGRNYRSLYGIHDDKKFKTWVNVLLYSSCIFSAPLSSGIPLCLQISTGIQKCSQIQRDIWKYLSRYFEDKSNGDSLELLHLLDFFERNRSSRIGIRKVLKESKHLEASTETFFHFALQVVLLISINFEQNFGSPVIEIFGAHKNSVSYVLYLNFVIHFVRLVFTRVQMDAKIFAIILYFAPSLGFFGLSVHFDRGSNIPFNDELGVEDNISAEKRTDYTLLNLSSYYVIFLLSIVVQLTSLWNWDVIERLNYEEEDEEIDESGDTYLQVLKYSKQYKEVKTETRITILWHSFVNFLLCVPTFINSVKVIMKHKLLETTPLNEEVNAYISAWVSFHCLLIFYWSFVSDFTGMTVKPKKIISKVKDAASSWSYASFFESEWTGPHSPFLTSTGIYLLYRFIIWAFVFTNFSIHIIFAGALGNARVGLIVFSYLTIQSMTLVNIYFTLEFFVAIIYFLKEKKNRENIPISIQLPKDNGKVPLWVSAKGTLGNITIVSAFTVTVLYWSLLYAYDDDNATYSNIFIHGLNSVVCVIDIFIIERNVSLYHFYQPILFGVWYISYSIIYFFAGGTNLDGDPYIYPILDWRNPGVAILTALEQRRNAGFKHSKIEWLDEDENRRSHKKNSTTSCSKNKEAPKLEVFYLPETKFQKKRESLRKIYSTRSRKLEMLAIKRKAEEEVFGEKVDGLTSYERNKFLNSRSNLCLSAPSARSMSSSTVAINYHDEESSGSPLTSCFKTSSK</sequence>
<dbReference type="EMBL" id="HG994580">
    <property type="protein sequence ID" value="CAF2769008.1"/>
    <property type="molecule type" value="Genomic_DNA"/>
</dbReference>
<dbReference type="GO" id="GO:0016020">
    <property type="term" value="C:membrane"/>
    <property type="evidence" value="ECO:0007669"/>
    <property type="project" value="TreeGrafter"/>
</dbReference>
<keyword evidence="1" id="KW-1015">Disulfide bond</keyword>
<dbReference type="SUPFAM" id="SSF57424">
    <property type="entry name" value="LDL receptor-like module"/>
    <property type="match status" value="1"/>
</dbReference>
<dbReference type="Proteomes" id="UP000675881">
    <property type="component" value="Chromosome 1"/>
</dbReference>
<dbReference type="InterPro" id="IPR049352">
    <property type="entry name" value="Rost"/>
</dbReference>
<dbReference type="PANTHER" id="PTHR12242">
    <property type="entry name" value="OS02G0130600 PROTEIN-RELATED"/>
    <property type="match status" value="1"/>
</dbReference>
<dbReference type="CDD" id="cd00112">
    <property type="entry name" value="LDLa"/>
    <property type="match status" value="1"/>
</dbReference>
<proteinExistence type="predicted"/>
<evidence type="ECO:0000313" key="2">
    <source>
        <dbReference type="EMBL" id="CAF2769008.1"/>
    </source>
</evidence>
<evidence type="ECO:0000313" key="3">
    <source>
        <dbReference type="Proteomes" id="UP000675881"/>
    </source>
</evidence>
<name>A0A7R8CCB0_LEPSM</name>
<reference evidence="2" key="1">
    <citation type="submission" date="2021-02" db="EMBL/GenBank/DDBJ databases">
        <authorList>
            <person name="Bekaert M."/>
        </authorList>
    </citation>
    <scope>NUCLEOTIDE SEQUENCE</scope>
    <source>
        <strain evidence="2">IoA-00</strain>
    </source>
</reference>
<gene>
    <name evidence="2" type="ORF">LSAA_1946</name>
</gene>
<dbReference type="InterPro" id="IPR036055">
    <property type="entry name" value="LDL_receptor-like_sf"/>
</dbReference>
<dbReference type="AlphaFoldDB" id="A0A7R8CCB0"/>
<protein>
    <submittedName>
        <fullName evidence="2">(salmon louse) hypothetical protein</fullName>
    </submittedName>
</protein>
<organism evidence="2 3">
    <name type="scientific">Lepeophtheirus salmonis</name>
    <name type="common">Salmon louse</name>
    <name type="synonym">Caligus salmonis</name>
    <dbReference type="NCBI Taxonomy" id="72036"/>
    <lineage>
        <taxon>Eukaryota</taxon>
        <taxon>Metazoa</taxon>
        <taxon>Ecdysozoa</taxon>
        <taxon>Arthropoda</taxon>
        <taxon>Crustacea</taxon>
        <taxon>Multicrustacea</taxon>
        <taxon>Hexanauplia</taxon>
        <taxon>Copepoda</taxon>
        <taxon>Siphonostomatoida</taxon>
        <taxon>Caligidae</taxon>
        <taxon>Lepeophtheirus</taxon>
    </lineage>
</organism>
<dbReference type="Gene3D" id="4.10.400.10">
    <property type="entry name" value="Low-density Lipoprotein Receptor"/>
    <property type="match status" value="1"/>
</dbReference>
<dbReference type="PANTHER" id="PTHR12242:SF1">
    <property type="entry name" value="MYND-TYPE DOMAIN-CONTAINING PROTEIN"/>
    <property type="match status" value="1"/>
</dbReference>
<keyword evidence="3" id="KW-1185">Reference proteome</keyword>
<dbReference type="Pfam" id="PF21534">
    <property type="entry name" value="Rost"/>
    <property type="match status" value="1"/>
</dbReference>
<evidence type="ECO:0000256" key="1">
    <source>
        <dbReference type="ARBA" id="ARBA00023157"/>
    </source>
</evidence>
<accession>A0A7R8CCB0</accession>
<dbReference type="OrthoDB" id="6342053at2759"/>